<dbReference type="InterPro" id="IPR005764">
    <property type="entry name" value="Ade_phspho_trans"/>
</dbReference>
<gene>
    <name evidence="13" type="ORF">SI7747_16019015</name>
    <name evidence="14" type="ORF">SI8410_16020504</name>
</gene>
<feature type="domain" description="Phosphoribosyltransferase" evidence="12">
    <location>
        <begin position="76"/>
        <end position="181"/>
    </location>
</feature>
<evidence type="ECO:0000256" key="11">
    <source>
        <dbReference type="SAM" id="MobiDB-lite"/>
    </source>
</evidence>
<feature type="compositionally biased region" description="Basic and acidic residues" evidence="11">
    <location>
        <begin position="10"/>
        <end position="22"/>
    </location>
</feature>
<dbReference type="InterPro" id="IPR050120">
    <property type="entry name" value="Adenine_PRTase"/>
</dbReference>
<keyword evidence="9" id="KW-0808">Transferase</keyword>
<evidence type="ECO:0000256" key="1">
    <source>
        <dbReference type="ARBA" id="ARBA00000868"/>
    </source>
</evidence>
<evidence type="ECO:0000256" key="4">
    <source>
        <dbReference type="ARBA" id="ARBA00008391"/>
    </source>
</evidence>
<comment type="catalytic activity">
    <reaction evidence="1">
        <text>AMP + diphosphate = 5-phospho-alpha-D-ribose 1-diphosphate + adenine</text>
        <dbReference type="Rhea" id="RHEA:16609"/>
        <dbReference type="ChEBI" id="CHEBI:16708"/>
        <dbReference type="ChEBI" id="CHEBI:33019"/>
        <dbReference type="ChEBI" id="CHEBI:58017"/>
        <dbReference type="ChEBI" id="CHEBI:456215"/>
        <dbReference type="EC" id="2.4.2.7"/>
    </reaction>
</comment>
<dbReference type="PANTHER" id="PTHR11776">
    <property type="entry name" value="ADENINE PHOSPHORIBOSYLTRANSFERASE"/>
    <property type="match status" value="1"/>
</dbReference>
<dbReference type="GO" id="GO:0003999">
    <property type="term" value="F:adenine phosphoribosyltransferase activity"/>
    <property type="evidence" value="ECO:0007669"/>
    <property type="project" value="UniProtKB-EC"/>
</dbReference>
<accession>A0A7I8JR26</accession>
<proteinExistence type="inferred from homology"/>
<evidence type="ECO:0000256" key="6">
    <source>
        <dbReference type="ARBA" id="ARBA00011893"/>
    </source>
</evidence>
<dbReference type="CDD" id="cd06223">
    <property type="entry name" value="PRTases_typeI"/>
    <property type="match status" value="1"/>
</dbReference>
<dbReference type="FunFam" id="3.40.50.2020:FF:000022">
    <property type="entry name" value="Adenine phosphoribosyltransferase 1"/>
    <property type="match status" value="1"/>
</dbReference>
<evidence type="ECO:0000256" key="3">
    <source>
        <dbReference type="ARBA" id="ARBA00004659"/>
    </source>
</evidence>
<dbReference type="UniPathway" id="UPA00588">
    <property type="reaction ID" value="UER00646"/>
</dbReference>
<evidence type="ECO:0000313" key="13">
    <source>
        <dbReference type="EMBL" id="CAA2633499.1"/>
    </source>
</evidence>
<dbReference type="GO" id="GO:0006166">
    <property type="term" value="P:purine ribonucleoside salvage"/>
    <property type="evidence" value="ECO:0007669"/>
    <property type="project" value="UniProtKB-KW"/>
</dbReference>
<dbReference type="OrthoDB" id="363185at2759"/>
<dbReference type="PANTHER" id="PTHR11776:SF22">
    <property type="entry name" value="ADENINE PHOSPHORIBOSYLTRANSFERASE 5"/>
    <property type="match status" value="1"/>
</dbReference>
<keyword evidence="7" id="KW-0963">Cytoplasm</keyword>
<evidence type="ECO:0000256" key="2">
    <source>
        <dbReference type="ARBA" id="ARBA00004496"/>
    </source>
</evidence>
<dbReference type="Gene3D" id="3.40.50.2020">
    <property type="match status" value="1"/>
</dbReference>
<feature type="region of interest" description="Disordered" evidence="11">
    <location>
        <begin position="1"/>
        <end position="22"/>
    </location>
</feature>
<dbReference type="AlphaFoldDB" id="A0A7I8JR26"/>
<evidence type="ECO:0000256" key="5">
    <source>
        <dbReference type="ARBA" id="ARBA00011738"/>
    </source>
</evidence>
<name>A0A7I8JR26_SPIIN</name>
<dbReference type="EMBL" id="LR746279">
    <property type="protein sequence ID" value="CAA7409826.1"/>
    <property type="molecule type" value="Genomic_DNA"/>
</dbReference>
<dbReference type="Proteomes" id="UP000663760">
    <property type="component" value="Chromosome 16"/>
</dbReference>
<dbReference type="HAMAP" id="MF_00004">
    <property type="entry name" value="Aden_phosphoribosyltr"/>
    <property type="match status" value="1"/>
</dbReference>
<keyword evidence="8" id="KW-0328">Glycosyltransferase</keyword>
<protein>
    <recommendedName>
        <fullName evidence="6">adenine phosphoribosyltransferase</fullName>
        <ecNumber evidence="6">2.4.2.7</ecNumber>
    </recommendedName>
</protein>
<evidence type="ECO:0000259" key="12">
    <source>
        <dbReference type="Pfam" id="PF00156"/>
    </source>
</evidence>
<evidence type="ECO:0000256" key="10">
    <source>
        <dbReference type="ARBA" id="ARBA00022726"/>
    </source>
</evidence>
<dbReference type="EC" id="2.4.2.7" evidence="6"/>
<dbReference type="GO" id="GO:0005829">
    <property type="term" value="C:cytosol"/>
    <property type="evidence" value="ECO:0007669"/>
    <property type="project" value="TreeGrafter"/>
</dbReference>
<keyword evidence="10" id="KW-0660">Purine salvage</keyword>
<evidence type="ECO:0000256" key="7">
    <source>
        <dbReference type="ARBA" id="ARBA00022490"/>
    </source>
</evidence>
<dbReference type="InterPro" id="IPR029057">
    <property type="entry name" value="PRTase-like"/>
</dbReference>
<dbReference type="Pfam" id="PF00156">
    <property type="entry name" value="Pribosyltran"/>
    <property type="match status" value="1"/>
</dbReference>
<dbReference type="GO" id="GO:0006168">
    <property type="term" value="P:adenine salvage"/>
    <property type="evidence" value="ECO:0007669"/>
    <property type="project" value="InterPro"/>
</dbReference>
<organism evidence="13">
    <name type="scientific">Spirodela intermedia</name>
    <name type="common">Intermediate duckweed</name>
    <dbReference type="NCBI Taxonomy" id="51605"/>
    <lineage>
        <taxon>Eukaryota</taxon>
        <taxon>Viridiplantae</taxon>
        <taxon>Streptophyta</taxon>
        <taxon>Embryophyta</taxon>
        <taxon>Tracheophyta</taxon>
        <taxon>Spermatophyta</taxon>
        <taxon>Magnoliopsida</taxon>
        <taxon>Liliopsida</taxon>
        <taxon>Araceae</taxon>
        <taxon>Lemnoideae</taxon>
        <taxon>Spirodela</taxon>
    </lineage>
</organism>
<dbReference type="SUPFAM" id="SSF53271">
    <property type="entry name" value="PRTase-like"/>
    <property type="match status" value="1"/>
</dbReference>
<evidence type="ECO:0000313" key="14">
    <source>
        <dbReference type="EMBL" id="CAA7409826.1"/>
    </source>
</evidence>
<evidence type="ECO:0000256" key="9">
    <source>
        <dbReference type="ARBA" id="ARBA00022679"/>
    </source>
</evidence>
<reference evidence="13" key="1">
    <citation type="submission" date="2019-12" db="EMBL/GenBank/DDBJ databases">
        <authorList>
            <person name="Scholz U."/>
            <person name="Mascher M."/>
            <person name="Fiebig A."/>
        </authorList>
    </citation>
    <scope>NUCLEOTIDE SEQUENCE</scope>
</reference>
<dbReference type="NCBIfam" id="TIGR01090">
    <property type="entry name" value="apt"/>
    <property type="match status" value="1"/>
</dbReference>
<sequence>MARGELGEGGGEKVAAEREAAAPAEDPRLQGIFSSIRVIPHFPKHGIMFNDVTTLMLRPQVFKDTVDILAERYGGMAISAVAGIEARGLIFGSSVALALGAKFVPLRKPNKLPGKVISEVYTLEYGHDCLEMHVDAVQAGERILIIDDFIATGGTISAAIRLLDRVGANVIECACVVGLPKYKGHFKLNGKPIYILVECRN</sequence>
<dbReference type="EMBL" id="LR743603">
    <property type="protein sequence ID" value="CAA2633499.1"/>
    <property type="molecule type" value="Genomic_DNA"/>
</dbReference>
<dbReference type="NCBIfam" id="NF002634">
    <property type="entry name" value="PRK02304.1-3"/>
    <property type="match status" value="1"/>
</dbReference>
<comment type="similarity">
    <text evidence="4">Belongs to the purine/pyrimidine phosphoribosyltransferase family.</text>
</comment>
<keyword evidence="15" id="KW-1185">Reference proteome</keyword>
<evidence type="ECO:0000313" key="15">
    <source>
        <dbReference type="Proteomes" id="UP000663760"/>
    </source>
</evidence>
<dbReference type="InterPro" id="IPR000836">
    <property type="entry name" value="PRTase_dom"/>
</dbReference>
<dbReference type="GO" id="GO:0044209">
    <property type="term" value="P:AMP salvage"/>
    <property type="evidence" value="ECO:0007669"/>
    <property type="project" value="UniProtKB-UniPathway"/>
</dbReference>
<comment type="subunit">
    <text evidence="5">Homodimer.</text>
</comment>
<evidence type="ECO:0000256" key="8">
    <source>
        <dbReference type="ARBA" id="ARBA00022676"/>
    </source>
</evidence>
<comment type="pathway">
    <text evidence="3">Purine metabolism; AMP biosynthesis via salvage pathway; AMP from adenine: step 1/1.</text>
</comment>
<comment type="subcellular location">
    <subcellularLocation>
        <location evidence="2">Cytoplasm</location>
    </subcellularLocation>
</comment>
<dbReference type="NCBIfam" id="NF002636">
    <property type="entry name" value="PRK02304.1-5"/>
    <property type="match status" value="1"/>
</dbReference>